<dbReference type="Pfam" id="PF13672">
    <property type="entry name" value="PP2C_2"/>
    <property type="match status" value="1"/>
</dbReference>
<organism evidence="2 3">
    <name type="scientific">Candidatus Thiomargarita nelsonii</name>
    <dbReference type="NCBI Taxonomy" id="1003181"/>
    <lineage>
        <taxon>Bacteria</taxon>
        <taxon>Pseudomonadati</taxon>
        <taxon>Pseudomonadota</taxon>
        <taxon>Gammaproteobacteria</taxon>
        <taxon>Thiotrichales</taxon>
        <taxon>Thiotrichaceae</taxon>
        <taxon>Thiomargarita</taxon>
    </lineage>
</organism>
<feature type="domain" description="PPM-type phosphatase" evidence="1">
    <location>
        <begin position="23"/>
        <end position="157"/>
    </location>
</feature>
<feature type="non-terminal residue" evidence="2">
    <location>
        <position position="1"/>
    </location>
</feature>
<dbReference type="InterPro" id="IPR001932">
    <property type="entry name" value="PPM-type_phosphatase-like_dom"/>
</dbReference>
<evidence type="ECO:0000313" key="2">
    <source>
        <dbReference type="EMBL" id="OAD20367.1"/>
    </source>
</evidence>
<comment type="caution">
    <text evidence="2">The sequence shown here is derived from an EMBL/GenBank/DDBJ whole genome shotgun (WGS) entry which is preliminary data.</text>
</comment>
<proteinExistence type="predicted"/>
<reference evidence="2 3" key="1">
    <citation type="submission" date="2016-05" db="EMBL/GenBank/DDBJ databases">
        <title>Single-cell genome of chain-forming Candidatus Thiomargarita nelsonii and comparison to other large sulfur-oxidizing bacteria.</title>
        <authorList>
            <person name="Winkel M."/>
            <person name="Salman V."/>
            <person name="Woyke T."/>
            <person name="Schulz-Vogt H."/>
            <person name="Richter M."/>
            <person name="Flood B."/>
            <person name="Bailey J."/>
            <person name="Amann R."/>
            <person name="Mussmann M."/>
        </authorList>
    </citation>
    <scope>NUCLEOTIDE SEQUENCE [LARGE SCALE GENOMIC DNA]</scope>
    <source>
        <strain evidence="2 3">THI036</strain>
    </source>
</reference>
<evidence type="ECO:0000259" key="1">
    <source>
        <dbReference type="Pfam" id="PF13672"/>
    </source>
</evidence>
<feature type="non-terminal residue" evidence="2">
    <location>
        <position position="170"/>
    </location>
</feature>
<keyword evidence="3" id="KW-1185">Reference proteome</keyword>
<protein>
    <recommendedName>
        <fullName evidence="1">PPM-type phosphatase domain-containing protein</fullName>
    </recommendedName>
</protein>
<gene>
    <name evidence="2" type="ORF">THIOM_003938</name>
</gene>
<accession>A0A176RXE3</accession>
<dbReference type="AlphaFoldDB" id="A0A176RXE3"/>
<evidence type="ECO:0000313" key="3">
    <source>
        <dbReference type="Proteomes" id="UP000076962"/>
    </source>
</evidence>
<dbReference type="EMBL" id="LUTY01002433">
    <property type="protein sequence ID" value="OAD20367.1"/>
    <property type="molecule type" value="Genomic_DNA"/>
</dbReference>
<sequence length="170" mass="19898">SKLDEYDDEISKLILECDQNTDAVRQILYNKVFRQVIYETFMDIHKTAKENGCQYRDLYATLLIAAHKIVAGKHLVIAYWIGDGALALYKEKEYIKLLGENDSGEYAGQTRFLDKKAVDEQDIMSRIRFDCQDSMTALFLMTDGITDPIFDRDDNLRQLEYWDRFFHSDV</sequence>
<name>A0A176RXE3_9GAMM</name>
<dbReference type="Proteomes" id="UP000076962">
    <property type="component" value="Unassembled WGS sequence"/>
</dbReference>